<evidence type="ECO:0000313" key="2">
    <source>
        <dbReference type="Proteomes" id="UP000239550"/>
    </source>
</evidence>
<accession>A0A2S8Q3G5</accession>
<dbReference type="Proteomes" id="UP000239550">
    <property type="component" value="Unassembled WGS sequence"/>
</dbReference>
<comment type="caution">
    <text evidence="1">The sequence shown here is derived from an EMBL/GenBank/DDBJ whole genome shotgun (WGS) entry which is preliminary data.</text>
</comment>
<keyword evidence="2" id="KW-1185">Reference proteome</keyword>
<proteinExistence type="predicted"/>
<reference evidence="1 2" key="1">
    <citation type="submission" date="2018-02" db="EMBL/GenBank/DDBJ databases">
        <title>Five New Genomes of Indian Photorhabdus Isolates TSA.</title>
        <authorList>
            <person name="Dubay B."/>
            <person name="Somvanshi V.S."/>
        </authorList>
    </citation>
    <scope>NUCLEOTIDE SEQUENCE [LARGE SCALE GENOMIC DNA]</scope>
    <source>
        <strain evidence="1 2">H1</strain>
    </source>
</reference>
<organism evidence="1 2">
    <name type="scientific">Photorhabdus hindustanensis</name>
    <dbReference type="NCBI Taxonomy" id="2918802"/>
    <lineage>
        <taxon>Bacteria</taxon>
        <taxon>Pseudomonadati</taxon>
        <taxon>Pseudomonadota</taxon>
        <taxon>Gammaproteobacteria</taxon>
        <taxon>Enterobacterales</taxon>
        <taxon>Morganellaceae</taxon>
        <taxon>Photorhabdus</taxon>
    </lineage>
</organism>
<dbReference type="AlphaFoldDB" id="A0A2S8Q3G5"/>
<protein>
    <submittedName>
        <fullName evidence="1">Uncharacterized protein</fullName>
    </submittedName>
</protein>
<dbReference type="EMBL" id="PUWT01000022">
    <property type="protein sequence ID" value="PQQ26650.1"/>
    <property type="molecule type" value="Genomic_DNA"/>
</dbReference>
<name>A0A2S8Q3G5_9GAMM</name>
<gene>
    <name evidence="1" type="ORF">C6H66_08635</name>
</gene>
<sequence length="71" mass="8058">MHNLFAFYSLKVHKLCIKILFGILNEIKKYFFLCITCVDFVKGGQQYLSSGCAAIFGNSHGINKNNIKKIL</sequence>
<evidence type="ECO:0000313" key="1">
    <source>
        <dbReference type="EMBL" id="PQQ26650.1"/>
    </source>
</evidence>